<accession>A0A5S5C971</accession>
<dbReference type="Pfam" id="PF00072">
    <property type="entry name" value="Response_reg"/>
    <property type="match status" value="1"/>
</dbReference>
<feature type="modified residue" description="4-aspartylphosphate" evidence="1">
    <location>
        <position position="64"/>
    </location>
</feature>
<dbReference type="CDD" id="cd00156">
    <property type="entry name" value="REC"/>
    <property type="match status" value="1"/>
</dbReference>
<gene>
    <name evidence="3" type="ORF">BD809_102166</name>
</gene>
<dbReference type="OrthoDB" id="673128at2"/>
<name>A0A5S5C971_9FLAO</name>
<organism evidence="3 4">
    <name type="scientific">Aquimarina intermedia</name>
    <dbReference type="NCBI Taxonomy" id="350814"/>
    <lineage>
        <taxon>Bacteria</taxon>
        <taxon>Pseudomonadati</taxon>
        <taxon>Bacteroidota</taxon>
        <taxon>Flavobacteriia</taxon>
        <taxon>Flavobacteriales</taxon>
        <taxon>Flavobacteriaceae</taxon>
        <taxon>Aquimarina</taxon>
    </lineage>
</organism>
<dbReference type="InterPro" id="IPR001789">
    <property type="entry name" value="Sig_transdc_resp-reg_receiver"/>
</dbReference>
<reference evidence="3 4" key="1">
    <citation type="submission" date="2019-07" db="EMBL/GenBank/DDBJ databases">
        <title>Genomic Encyclopedia of Archaeal and Bacterial Type Strains, Phase II (KMG-II): from individual species to whole genera.</title>
        <authorList>
            <person name="Goeker M."/>
        </authorList>
    </citation>
    <scope>NUCLEOTIDE SEQUENCE [LARGE SCALE GENOMIC DNA]</scope>
    <source>
        <strain evidence="3 4">DSM 17527</strain>
    </source>
</reference>
<evidence type="ECO:0000256" key="1">
    <source>
        <dbReference type="PROSITE-ProRule" id="PRU00169"/>
    </source>
</evidence>
<keyword evidence="1" id="KW-0597">Phosphoprotein</keyword>
<dbReference type="InterPro" id="IPR011006">
    <property type="entry name" value="CheY-like_superfamily"/>
</dbReference>
<dbReference type="PROSITE" id="PS50110">
    <property type="entry name" value="RESPONSE_REGULATORY"/>
    <property type="match status" value="1"/>
</dbReference>
<keyword evidence="4" id="KW-1185">Reference proteome</keyword>
<dbReference type="SUPFAM" id="SSF52172">
    <property type="entry name" value="CheY-like"/>
    <property type="match status" value="1"/>
</dbReference>
<dbReference type="Proteomes" id="UP000324376">
    <property type="component" value="Unassembled WGS sequence"/>
</dbReference>
<feature type="domain" description="Response regulatory" evidence="2">
    <location>
        <begin position="7"/>
        <end position="134"/>
    </location>
</feature>
<protein>
    <submittedName>
        <fullName evidence="3">Response regulator receiver domain-containing protein</fullName>
    </submittedName>
</protein>
<dbReference type="GO" id="GO:0000160">
    <property type="term" value="P:phosphorelay signal transduction system"/>
    <property type="evidence" value="ECO:0007669"/>
    <property type="project" value="InterPro"/>
</dbReference>
<comment type="caution">
    <text evidence="3">The sequence shown here is derived from an EMBL/GenBank/DDBJ whole genome shotgun (WGS) entry which is preliminary data.</text>
</comment>
<proteinExistence type="predicted"/>
<evidence type="ECO:0000259" key="2">
    <source>
        <dbReference type="PROSITE" id="PS50110"/>
    </source>
</evidence>
<dbReference type="AlphaFoldDB" id="A0A5S5C971"/>
<evidence type="ECO:0000313" key="3">
    <source>
        <dbReference type="EMBL" id="TYP75955.1"/>
    </source>
</evidence>
<dbReference type="Gene3D" id="3.40.50.2300">
    <property type="match status" value="1"/>
</dbReference>
<dbReference type="SMART" id="SM00448">
    <property type="entry name" value="REC"/>
    <property type="match status" value="1"/>
</dbReference>
<dbReference type="RefSeq" id="WP_148781570.1">
    <property type="nucleotide sequence ID" value="NZ_VNHU01000002.1"/>
</dbReference>
<sequence length="146" mass="17394">MKTPIGHTFLIDDNKTTNFLNHYLLLKHGTFGKIHKFNCSKEAISYFKEYYDFFRRDINLIFLDIHMPHMDGWELLHCLQQLIKEYSLSLKVVILSTANETWFQKRRLQFDFVVAWIKKPLSIEKLDGVMAQHFALRISNKNISRS</sequence>
<evidence type="ECO:0000313" key="4">
    <source>
        <dbReference type="Proteomes" id="UP000324376"/>
    </source>
</evidence>
<dbReference type="EMBL" id="VNHU01000002">
    <property type="protein sequence ID" value="TYP75955.1"/>
    <property type="molecule type" value="Genomic_DNA"/>
</dbReference>